<evidence type="ECO:0000256" key="1">
    <source>
        <dbReference type="SAM" id="SignalP"/>
    </source>
</evidence>
<dbReference type="AlphaFoldDB" id="A0A4Q8L5D5"/>
<dbReference type="Proteomes" id="UP000292627">
    <property type="component" value="Unassembled WGS sequence"/>
</dbReference>
<organism evidence="2 3">
    <name type="scientific">Pseudoxanthomonas winnipegensis</name>
    <dbReference type="NCBI Taxonomy" id="2480810"/>
    <lineage>
        <taxon>Bacteria</taxon>
        <taxon>Pseudomonadati</taxon>
        <taxon>Pseudomonadota</taxon>
        <taxon>Gammaproteobacteria</taxon>
        <taxon>Lysobacterales</taxon>
        <taxon>Lysobacteraceae</taxon>
        <taxon>Pseudoxanthomonas</taxon>
    </lineage>
</organism>
<evidence type="ECO:0000313" key="3">
    <source>
        <dbReference type="Proteomes" id="UP000292627"/>
    </source>
</evidence>
<feature type="chain" id="PRO_5020609849" evidence="1">
    <location>
        <begin position="21"/>
        <end position="147"/>
    </location>
</feature>
<proteinExistence type="predicted"/>
<feature type="signal peptide" evidence="1">
    <location>
        <begin position="1"/>
        <end position="20"/>
    </location>
</feature>
<sequence>MRPAACILLFAVIISGPSLAQARACLQRPVTIMEIDRGGSGNDPEIKVDGKNVKRGGELEALRNSCGDRLAVIFYSHATMYDLIESQFFSSKSGFHEMNGNYFAFAVNLGKSRMIYLRTMAEVDFTVDPDALATFVKKPPVTNQYSR</sequence>
<protein>
    <submittedName>
        <fullName evidence="2">Uncharacterized protein</fullName>
    </submittedName>
</protein>
<comment type="caution">
    <text evidence="2">The sequence shown here is derived from an EMBL/GenBank/DDBJ whole genome shotgun (WGS) entry which is preliminary data.</text>
</comment>
<dbReference type="OrthoDB" id="9914604at2"/>
<reference evidence="2 3" key="1">
    <citation type="submission" date="2019-02" db="EMBL/GenBank/DDBJ databases">
        <title>WGS of Pseudoxanthomonas species novum from clinical isolates.</title>
        <authorList>
            <person name="Bernier A.-M."/>
            <person name="Bernard K."/>
            <person name="Vachon A."/>
        </authorList>
    </citation>
    <scope>NUCLEOTIDE SEQUENCE [LARGE SCALE GENOMIC DNA]</scope>
    <source>
        <strain evidence="2 3">NML171200</strain>
    </source>
</reference>
<evidence type="ECO:0000313" key="2">
    <source>
        <dbReference type="EMBL" id="TAA21587.1"/>
    </source>
</evidence>
<name>A0A4Q8L5D5_9GAMM</name>
<gene>
    <name evidence="2" type="ORF">EA660_16645</name>
</gene>
<keyword evidence="1" id="KW-0732">Signal</keyword>
<accession>A0A4Q8L5D5</accession>
<dbReference type="EMBL" id="SHMC01000008">
    <property type="protein sequence ID" value="TAA21587.1"/>
    <property type="molecule type" value="Genomic_DNA"/>
</dbReference>
<dbReference type="RefSeq" id="WP_130552591.1">
    <property type="nucleotide sequence ID" value="NZ_SHMC01000008.1"/>
</dbReference>